<dbReference type="PANTHER" id="PTHR45569">
    <property type="entry name" value="SENSOR PROTEIN KDPD"/>
    <property type="match status" value="1"/>
</dbReference>
<dbReference type="InterPro" id="IPR003661">
    <property type="entry name" value="HisK_dim/P_dom"/>
</dbReference>
<feature type="domain" description="Signal transduction histidine kinase dimerisation/phosphoacceptor" evidence="1">
    <location>
        <begin position="107"/>
        <end position="162"/>
    </location>
</feature>
<dbReference type="PANTHER" id="PTHR45569:SF1">
    <property type="entry name" value="SENSOR PROTEIN KDPD"/>
    <property type="match status" value="1"/>
</dbReference>
<dbReference type="GO" id="GO:0005886">
    <property type="term" value="C:plasma membrane"/>
    <property type="evidence" value="ECO:0007669"/>
    <property type="project" value="TreeGrafter"/>
</dbReference>
<proteinExistence type="predicted"/>
<reference evidence="2" key="1">
    <citation type="submission" date="2013-08" db="EMBL/GenBank/DDBJ databases">
        <authorList>
            <person name="Mendez C."/>
            <person name="Richter M."/>
            <person name="Ferrer M."/>
            <person name="Sanchez J."/>
        </authorList>
    </citation>
    <scope>NUCLEOTIDE SEQUENCE</scope>
</reference>
<gene>
    <name evidence="2" type="ORF">B1B_11603</name>
</gene>
<dbReference type="AlphaFoldDB" id="T0ZMD1"/>
<feature type="non-terminal residue" evidence="2">
    <location>
        <position position="163"/>
    </location>
</feature>
<dbReference type="Gene3D" id="3.30.450.40">
    <property type="match status" value="1"/>
</dbReference>
<dbReference type="InterPro" id="IPR029016">
    <property type="entry name" value="GAF-like_dom_sf"/>
</dbReference>
<dbReference type="InterPro" id="IPR036097">
    <property type="entry name" value="HisK_dim/P_sf"/>
</dbReference>
<evidence type="ECO:0000259" key="1">
    <source>
        <dbReference type="Pfam" id="PF00512"/>
    </source>
</evidence>
<organism evidence="2">
    <name type="scientific">mine drainage metagenome</name>
    <dbReference type="NCBI Taxonomy" id="410659"/>
    <lineage>
        <taxon>unclassified sequences</taxon>
        <taxon>metagenomes</taxon>
        <taxon>ecological metagenomes</taxon>
    </lineage>
</organism>
<dbReference type="Gene3D" id="1.10.287.130">
    <property type="match status" value="1"/>
</dbReference>
<reference evidence="2" key="2">
    <citation type="journal article" date="2014" name="ISME J.">
        <title>Microbial stratification in low pH oxic and suboxic macroscopic growths along an acid mine drainage.</title>
        <authorList>
            <person name="Mendez-Garcia C."/>
            <person name="Mesa V."/>
            <person name="Sprenger R.R."/>
            <person name="Richter M."/>
            <person name="Diez M.S."/>
            <person name="Solano J."/>
            <person name="Bargiela R."/>
            <person name="Golyshina O.V."/>
            <person name="Manteca A."/>
            <person name="Ramos J.L."/>
            <person name="Gallego J.R."/>
            <person name="Llorente I."/>
            <person name="Martins Dos Santos V.A."/>
            <person name="Jensen O.N."/>
            <person name="Pelaez A.I."/>
            <person name="Sanchez J."/>
            <person name="Ferrer M."/>
        </authorList>
    </citation>
    <scope>NUCLEOTIDE SEQUENCE</scope>
</reference>
<dbReference type="GO" id="GO:0000155">
    <property type="term" value="F:phosphorelay sensor kinase activity"/>
    <property type="evidence" value="ECO:0007669"/>
    <property type="project" value="InterPro"/>
</dbReference>
<dbReference type="SUPFAM" id="SSF47384">
    <property type="entry name" value="Homodimeric domain of signal transducing histidine kinase"/>
    <property type="match status" value="1"/>
</dbReference>
<dbReference type="EMBL" id="AUZY01007554">
    <property type="protein sequence ID" value="EQD49501.1"/>
    <property type="molecule type" value="Genomic_DNA"/>
</dbReference>
<feature type="non-terminal residue" evidence="2">
    <location>
        <position position="1"/>
    </location>
</feature>
<sequence length="163" mass="17024">PSAAGLDVAAWAGAPLRGDELSAVSPSGGEVRSRAVPPSGADGTVALALGVAGRPVGILAVAGVVPGAHGLELLRTFANHAALAIEREQLRSRAERSERLEQADRWRRAMLGAVSHDLRTPLATVKAAVSDLRSDDVSLCREDEQELLGLVEAQADRLERLVA</sequence>
<evidence type="ECO:0000313" key="2">
    <source>
        <dbReference type="EMBL" id="EQD49501.1"/>
    </source>
</evidence>
<dbReference type="Pfam" id="PF00512">
    <property type="entry name" value="HisKA"/>
    <property type="match status" value="1"/>
</dbReference>
<protein>
    <submittedName>
        <fullName evidence="2">Turgor pressure sensor</fullName>
    </submittedName>
</protein>
<dbReference type="InterPro" id="IPR052023">
    <property type="entry name" value="Histidine_kinase_KdpD"/>
</dbReference>
<name>T0ZMD1_9ZZZZ</name>
<dbReference type="SUPFAM" id="SSF55781">
    <property type="entry name" value="GAF domain-like"/>
    <property type="match status" value="1"/>
</dbReference>
<comment type="caution">
    <text evidence="2">The sequence shown here is derived from an EMBL/GenBank/DDBJ whole genome shotgun (WGS) entry which is preliminary data.</text>
</comment>
<accession>T0ZMD1</accession>
<dbReference type="CDD" id="cd00082">
    <property type="entry name" value="HisKA"/>
    <property type="match status" value="1"/>
</dbReference>